<evidence type="ECO:0000256" key="1">
    <source>
        <dbReference type="ARBA" id="ARBA00022485"/>
    </source>
</evidence>
<dbReference type="InterPro" id="IPR004017">
    <property type="entry name" value="Cys_rich_dom"/>
</dbReference>
<organism evidence="7">
    <name type="scientific">anaerobic digester metagenome</name>
    <dbReference type="NCBI Taxonomy" id="1263854"/>
    <lineage>
        <taxon>unclassified sequences</taxon>
        <taxon>metagenomes</taxon>
        <taxon>ecological metagenomes</taxon>
    </lineage>
</organism>
<dbReference type="SUPFAM" id="SSF46548">
    <property type="entry name" value="alpha-helical ferredoxin"/>
    <property type="match status" value="1"/>
</dbReference>
<dbReference type="EC" id="1.3.1.1" evidence="7"/>
<keyword evidence="3 7" id="KW-0560">Oxidoreductase</keyword>
<dbReference type="NCBIfam" id="NF045663">
    <property type="entry name" value="diclust_near_Sec"/>
    <property type="match status" value="1"/>
</dbReference>
<dbReference type="GO" id="GO:0051539">
    <property type="term" value="F:4 iron, 4 sulfur cluster binding"/>
    <property type="evidence" value="ECO:0007669"/>
    <property type="project" value="UniProtKB-KW"/>
</dbReference>
<dbReference type="AlphaFoldDB" id="A0A485M6W1"/>
<keyword evidence="5" id="KW-0411">Iron-sulfur</keyword>
<keyword evidence="4" id="KW-0408">Iron</keyword>
<sequence>MDHKQLRELEEKCTQGLPPACTTTCPVHVDVKSFLAEMKAGRFDGAMKILRKALLFPGIISRICDHPCQAACKRREAGDAVSIAALEKTCVRMSSIPPERISILTKKDKRVAVAGGGLSGLTAAFDLATKGYSVVLFESKDRLGGSIWDIPEEILPRDVILEETAVVANLGVEIRFNATVGENLSLTDLCRDFDAVYLGAGRYSQDTFNLQTSREGRILIDPVTFSTSQEGVFAGGGLRTGREYSPVLSHSDGKRAAKSIDRYLQKVSLYASREDEGPYQSRLFTSTKGVEPLSAVVPADPVQGYTREEAIQEAGRCLQCECLECVKACEYLAHFKGYPRKYLRDINHNLKMVMGAHTANKMINSCSLCGLCEEICPNNLNMGEVCKNSREIMVKKGKMPPSPHDFPLRDMQFSNGEMFALARPEPGQESSKHLFFPGCQLSASSPEYIVKTYSDLRKKLTGGVGLMLRCCGAPADWAGRKEHFLEARQEIVRLWNEMGKPCFILACSSCYQVFQNHLPEIEIVSLWEVMDRLGLPDVSTGKAGAGKVAVHDACTTRQEKHVHDSVRRILGRLGYEVEELEYSREKTECCGYGGLMSFANPELVRKVIDRRIKESETDYVAYCAMCRDKFASRGKRTFHLLDLIYGGGNSHLAEKKDPGYSQRHENRARLKDKLLKEIWGEKVEKAQGFAAIKLDIDDELKAVMEERLILVEDVQRVIDYAERTGNKLYNKDTGHFMAYHRPVSVTYWVEYSPRGDGFAIHNAYSHRMQIVGEVEK</sequence>
<keyword evidence="2" id="KW-0479">Metal-binding</keyword>
<gene>
    <name evidence="7" type="primary">preT</name>
    <name evidence="7" type="ORF">SCFA_3650004</name>
</gene>
<dbReference type="GO" id="GO:0004159">
    <property type="term" value="F:dihydropyrimidine dehydrogenase (NAD+) activity"/>
    <property type="evidence" value="ECO:0007669"/>
    <property type="project" value="UniProtKB-EC"/>
</dbReference>
<dbReference type="PANTHER" id="PTHR43255:SF1">
    <property type="entry name" value="IRON-SULFUR-BINDING OXIDOREDUCTASE FADF-RELATED"/>
    <property type="match status" value="1"/>
</dbReference>
<dbReference type="PANTHER" id="PTHR43255">
    <property type="entry name" value="IRON-SULFUR-BINDING OXIDOREDUCTASE FADF-RELATED-RELATED"/>
    <property type="match status" value="1"/>
</dbReference>
<dbReference type="InterPro" id="IPR009051">
    <property type="entry name" value="Helical_ferredxn"/>
</dbReference>
<dbReference type="Pfam" id="PF14691">
    <property type="entry name" value="Fer4_20"/>
    <property type="match status" value="1"/>
</dbReference>
<evidence type="ECO:0000256" key="3">
    <source>
        <dbReference type="ARBA" id="ARBA00023002"/>
    </source>
</evidence>
<dbReference type="SUPFAM" id="SSF51971">
    <property type="entry name" value="Nucleotide-binding domain"/>
    <property type="match status" value="1"/>
</dbReference>
<evidence type="ECO:0000313" key="7">
    <source>
        <dbReference type="EMBL" id="VFU17369.1"/>
    </source>
</evidence>
<feature type="domain" description="4Fe-4S ferredoxin-type" evidence="6">
    <location>
        <begin position="355"/>
        <end position="385"/>
    </location>
</feature>
<dbReference type="InterPro" id="IPR017900">
    <property type="entry name" value="4Fe4S_Fe_S_CS"/>
</dbReference>
<proteinExistence type="predicted"/>
<dbReference type="Pfam" id="PF02754">
    <property type="entry name" value="CCG"/>
    <property type="match status" value="2"/>
</dbReference>
<dbReference type="Pfam" id="PF13450">
    <property type="entry name" value="NAD_binding_8"/>
    <property type="match status" value="1"/>
</dbReference>
<protein>
    <submittedName>
        <fullName evidence="7">NAD-dependent dihydropyrimidine dehydrogenase subunit PreT</fullName>
        <ecNumber evidence="7">1.3.1.1</ecNumber>
    </submittedName>
</protein>
<dbReference type="GO" id="GO:0046872">
    <property type="term" value="F:metal ion binding"/>
    <property type="evidence" value="ECO:0007669"/>
    <property type="project" value="UniProtKB-KW"/>
</dbReference>
<dbReference type="PROSITE" id="PS51379">
    <property type="entry name" value="4FE4S_FER_2"/>
    <property type="match status" value="1"/>
</dbReference>
<name>A0A485M6W1_9ZZZZ</name>
<dbReference type="PROSITE" id="PS00198">
    <property type="entry name" value="4FE4S_FER_1"/>
    <property type="match status" value="1"/>
</dbReference>
<evidence type="ECO:0000259" key="6">
    <source>
        <dbReference type="PROSITE" id="PS51379"/>
    </source>
</evidence>
<evidence type="ECO:0000256" key="5">
    <source>
        <dbReference type="ARBA" id="ARBA00023014"/>
    </source>
</evidence>
<dbReference type="EMBL" id="CAADRN010000296">
    <property type="protein sequence ID" value="VFU17369.1"/>
    <property type="molecule type" value="Genomic_DNA"/>
</dbReference>
<reference evidence="7" key="1">
    <citation type="submission" date="2019-03" db="EMBL/GenBank/DDBJ databases">
        <authorList>
            <person name="Hao L."/>
        </authorList>
    </citation>
    <scope>NUCLEOTIDE SEQUENCE</scope>
</reference>
<dbReference type="InterPro" id="IPR028261">
    <property type="entry name" value="DPD_II"/>
</dbReference>
<evidence type="ECO:0000256" key="2">
    <source>
        <dbReference type="ARBA" id="ARBA00022723"/>
    </source>
</evidence>
<dbReference type="Gene3D" id="3.50.50.60">
    <property type="entry name" value="FAD/NAD(P)-binding domain"/>
    <property type="match status" value="1"/>
</dbReference>
<accession>A0A485M6W1</accession>
<dbReference type="GO" id="GO:0005886">
    <property type="term" value="C:plasma membrane"/>
    <property type="evidence" value="ECO:0007669"/>
    <property type="project" value="TreeGrafter"/>
</dbReference>
<dbReference type="InterPro" id="IPR017896">
    <property type="entry name" value="4Fe4S_Fe-S-bd"/>
</dbReference>
<dbReference type="Pfam" id="PF13534">
    <property type="entry name" value="Fer4_17"/>
    <property type="match status" value="1"/>
</dbReference>
<evidence type="ECO:0000256" key="4">
    <source>
        <dbReference type="ARBA" id="ARBA00023004"/>
    </source>
</evidence>
<dbReference type="InterPro" id="IPR036188">
    <property type="entry name" value="FAD/NAD-bd_sf"/>
</dbReference>
<dbReference type="Gene3D" id="1.10.1060.10">
    <property type="entry name" value="Alpha-helical ferredoxin"/>
    <property type="match status" value="2"/>
</dbReference>
<keyword evidence="1" id="KW-0004">4Fe-4S</keyword>
<dbReference type="InterPro" id="IPR051460">
    <property type="entry name" value="HdrC_iron-sulfur_subunit"/>
</dbReference>